<accession>A0ABU6ZRG5</accession>
<sequence length="100" mass="11608">MGWSRLSHILAKPKRDRNVTRVSLVAWVTFRLERDVWRTCQASLVFEDVTFGPCQRHGPNVPYTCHGNLISLWKPQGCHVWAMSWPMTWSKHDLYSLGGL</sequence>
<dbReference type="Proteomes" id="UP001341840">
    <property type="component" value="Unassembled WGS sequence"/>
</dbReference>
<evidence type="ECO:0000313" key="1">
    <source>
        <dbReference type="EMBL" id="MED6224601.1"/>
    </source>
</evidence>
<protein>
    <submittedName>
        <fullName evidence="1">Uncharacterized protein</fullName>
    </submittedName>
</protein>
<dbReference type="EMBL" id="JASCZI010273298">
    <property type="protein sequence ID" value="MED6224601.1"/>
    <property type="molecule type" value="Genomic_DNA"/>
</dbReference>
<name>A0ABU6ZRG5_9FABA</name>
<proteinExistence type="predicted"/>
<comment type="caution">
    <text evidence="1">The sequence shown here is derived from an EMBL/GenBank/DDBJ whole genome shotgun (WGS) entry which is preliminary data.</text>
</comment>
<gene>
    <name evidence="1" type="ORF">PIB30_085669</name>
</gene>
<organism evidence="1 2">
    <name type="scientific">Stylosanthes scabra</name>
    <dbReference type="NCBI Taxonomy" id="79078"/>
    <lineage>
        <taxon>Eukaryota</taxon>
        <taxon>Viridiplantae</taxon>
        <taxon>Streptophyta</taxon>
        <taxon>Embryophyta</taxon>
        <taxon>Tracheophyta</taxon>
        <taxon>Spermatophyta</taxon>
        <taxon>Magnoliopsida</taxon>
        <taxon>eudicotyledons</taxon>
        <taxon>Gunneridae</taxon>
        <taxon>Pentapetalae</taxon>
        <taxon>rosids</taxon>
        <taxon>fabids</taxon>
        <taxon>Fabales</taxon>
        <taxon>Fabaceae</taxon>
        <taxon>Papilionoideae</taxon>
        <taxon>50 kb inversion clade</taxon>
        <taxon>dalbergioids sensu lato</taxon>
        <taxon>Dalbergieae</taxon>
        <taxon>Pterocarpus clade</taxon>
        <taxon>Stylosanthes</taxon>
    </lineage>
</organism>
<evidence type="ECO:0000313" key="2">
    <source>
        <dbReference type="Proteomes" id="UP001341840"/>
    </source>
</evidence>
<keyword evidence="2" id="KW-1185">Reference proteome</keyword>
<reference evidence="1 2" key="1">
    <citation type="journal article" date="2023" name="Plants (Basel)">
        <title>Bridging the Gap: Combining Genomics and Transcriptomics Approaches to Understand Stylosanthes scabra, an Orphan Legume from the Brazilian Caatinga.</title>
        <authorList>
            <person name="Ferreira-Neto J.R.C."/>
            <person name="da Silva M.D."/>
            <person name="Binneck E."/>
            <person name="de Melo N.F."/>
            <person name="da Silva R.H."/>
            <person name="de Melo A.L.T.M."/>
            <person name="Pandolfi V."/>
            <person name="Bustamante F.O."/>
            <person name="Brasileiro-Vidal A.C."/>
            <person name="Benko-Iseppon A.M."/>
        </authorList>
    </citation>
    <scope>NUCLEOTIDE SEQUENCE [LARGE SCALE GENOMIC DNA]</scope>
    <source>
        <tissue evidence="1">Leaves</tissue>
    </source>
</reference>